<proteinExistence type="predicted"/>
<accession>A0A2T6C025</accession>
<evidence type="ECO:0000313" key="1">
    <source>
        <dbReference type="EMBL" id="PTX61660.1"/>
    </source>
</evidence>
<gene>
    <name evidence="1" type="ORF">C8N46_104304</name>
</gene>
<dbReference type="Proteomes" id="UP000244090">
    <property type="component" value="Unassembled WGS sequence"/>
</dbReference>
<keyword evidence="2" id="KW-1185">Reference proteome</keyword>
<protein>
    <submittedName>
        <fullName evidence="1">Uncharacterized protein</fullName>
    </submittedName>
</protein>
<reference evidence="1 2" key="1">
    <citation type="submission" date="2018-04" db="EMBL/GenBank/DDBJ databases">
        <title>Genomic Encyclopedia of Archaeal and Bacterial Type Strains, Phase II (KMG-II): from individual species to whole genera.</title>
        <authorList>
            <person name="Goeker M."/>
        </authorList>
    </citation>
    <scope>NUCLEOTIDE SEQUENCE [LARGE SCALE GENOMIC DNA]</scope>
    <source>
        <strain evidence="1 2">DSM 25731</strain>
    </source>
</reference>
<dbReference type="AlphaFoldDB" id="A0A2T6C025"/>
<dbReference type="OrthoDB" id="1453231at2"/>
<sequence length="54" mass="5951">MRKKKMQSLRFKKSVISNLSAEKTKGGVSGHCTSSVNPHECFFACPDSLYAPCD</sequence>
<dbReference type="RefSeq" id="WP_158269132.1">
    <property type="nucleotide sequence ID" value="NZ_QBKT01000004.1"/>
</dbReference>
<organism evidence="1 2">
    <name type="scientific">Kordia periserrulae</name>
    <dbReference type="NCBI Taxonomy" id="701523"/>
    <lineage>
        <taxon>Bacteria</taxon>
        <taxon>Pseudomonadati</taxon>
        <taxon>Bacteroidota</taxon>
        <taxon>Flavobacteriia</taxon>
        <taxon>Flavobacteriales</taxon>
        <taxon>Flavobacteriaceae</taxon>
        <taxon>Kordia</taxon>
    </lineage>
</organism>
<comment type="caution">
    <text evidence="1">The sequence shown here is derived from an EMBL/GenBank/DDBJ whole genome shotgun (WGS) entry which is preliminary data.</text>
</comment>
<evidence type="ECO:0000313" key="2">
    <source>
        <dbReference type="Proteomes" id="UP000244090"/>
    </source>
</evidence>
<dbReference type="EMBL" id="QBKT01000004">
    <property type="protein sequence ID" value="PTX61660.1"/>
    <property type="molecule type" value="Genomic_DNA"/>
</dbReference>
<name>A0A2T6C025_9FLAO</name>